<comment type="caution">
    <text evidence="10">The sequence shown here is derived from an EMBL/GenBank/DDBJ whole genome shotgun (WGS) entry which is preliminary data.</text>
</comment>
<dbReference type="EMBL" id="SHLA01000001">
    <property type="protein sequence ID" value="RZU60680.1"/>
    <property type="molecule type" value="Genomic_DNA"/>
</dbReference>
<feature type="transmembrane region" description="Helical" evidence="8">
    <location>
        <begin position="56"/>
        <end position="77"/>
    </location>
</feature>
<comment type="subcellular location">
    <subcellularLocation>
        <location evidence="1">Cell membrane</location>
        <topology evidence="1">Multi-pass membrane protein</topology>
    </subcellularLocation>
</comment>
<evidence type="ECO:0000256" key="8">
    <source>
        <dbReference type="SAM" id="Phobius"/>
    </source>
</evidence>
<feature type="transmembrane region" description="Helical" evidence="8">
    <location>
        <begin position="196"/>
        <end position="217"/>
    </location>
</feature>
<proteinExistence type="inferred from homology"/>
<evidence type="ECO:0000313" key="11">
    <source>
        <dbReference type="Proteomes" id="UP000292685"/>
    </source>
</evidence>
<dbReference type="NCBIfam" id="TIGR00688">
    <property type="entry name" value="rarD"/>
    <property type="match status" value="1"/>
</dbReference>
<evidence type="ECO:0000256" key="3">
    <source>
        <dbReference type="ARBA" id="ARBA00022448"/>
    </source>
</evidence>
<keyword evidence="6 8" id="KW-1133">Transmembrane helix</keyword>
<dbReference type="InterPro" id="IPR000620">
    <property type="entry name" value="EamA_dom"/>
</dbReference>
<evidence type="ECO:0000256" key="4">
    <source>
        <dbReference type="ARBA" id="ARBA00022475"/>
    </source>
</evidence>
<evidence type="ECO:0000256" key="1">
    <source>
        <dbReference type="ARBA" id="ARBA00004651"/>
    </source>
</evidence>
<evidence type="ECO:0000313" key="10">
    <source>
        <dbReference type="EMBL" id="RZU60680.1"/>
    </source>
</evidence>
<dbReference type="PANTHER" id="PTHR22911:SF137">
    <property type="entry name" value="SOLUTE CARRIER FAMILY 35 MEMBER G2-RELATED"/>
    <property type="match status" value="1"/>
</dbReference>
<dbReference type="Pfam" id="PF00892">
    <property type="entry name" value="EamA"/>
    <property type="match status" value="1"/>
</dbReference>
<feature type="transmembrane region" description="Helical" evidence="8">
    <location>
        <begin position="145"/>
        <end position="162"/>
    </location>
</feature>
<dbReference type="PANTHER" id="PTHR22911">
    <property type="entry name" value="ACYL-MALONYL CONDENSING ENZYME-RELATED"/>
    <property type="match status" value="1"/>
</dbReference>
<dbReference type="AlphaFoldDB" id="A0A4Q8A9D5"/>
<evidence type="ECO:0000256" key="7">
    <source>
        <dbReference type="ARBA" id="ARBA00023136"/>
    </source>
</evidence>
<feature type="domain" description="EamA" evidence="9">
    <location>
        <begin position="26"/>
        <end position="161"/>
    </location>
</feature>
<dbReference type="Proteomes" id="UP000292685">
    <property type="component" value="Unassembled WGS sequence"/>
</dbReference>
<dbReference type="Gene3D" id="1.10.3730.20">
    <property type="match status" value="1"/>
</dbReference>
<keyword evidence="5 8" id="KW-0812">Transmembrane</keyword>
<sequence>MIPRVKSSGNAMLKPAGVPRSEQSAGVAFGIAAYGLWGVLPLYLALVAAAGPVEILAHRIVWSLLVCAALVTLMRQWRPLLLLLRTPRAMAWLTAASLLIAANWLTFAYAVLNGRALESALGYYINPLLSIALGVLVLGERLSRLQWVAIAIATAAVLVMSIGYGAVPWISLVLATTFALYGYAKNRVGKRTTAVTSLTVETTILFGPALACLLVLADRGSATALALGPGHFWLLAGLGIITATPLLFFGAAASRLPLSVVGSLQYIAPTAQFVIALLVFGEPMPLERWIGFALVWVAIVILSVDLFRRRPRTASARNDKRRSGTAA</sequence>
<gene>
    <name evidence="10" type="ORF">EV380_0224</name>
</gene>
<dbReference type="OrthoDB" id="369870at2"/>
<dbReference type="SUPFAM" id="SSF103481">
    <property type="entry name" value="Multidrug resistance efflux transporter EmrE"/>
    <property type="match status" value="2"/>
</dbReference>
<protein>
    <submittedName>
        <fullName evidence="10">Chloramphenicol-sensitive protein RarD</fullName>
    </submittedName>
</protein>
<feature type="transmembrane region" description="Helical" evidence="8">
    <location>
        <begin position="121"/>
        <end position="138"/>
    </location>
</feature>
<accession>A0A4Q8A9D5</accession>
<reference evidence="10 11" key="1">
    <citation type="submission" date="2019-02" db="EMBL/GenBank/DDBJ databases">
        <title>Sequencing the genomes of 1000 actinobacteria strains.</title>
        <authorList>
            <person name="Klenk H.-P."/>
        </authorList>
    </citation>
    <scope>NUCLEOTIDE SEQUENCE [LARGE SCALE GENOMIC DNA]</scope>
    <source>
        <strain evidence="10 11">DSM 17364</strain>
    </source>
</reference>
<dbReference type="InterPro" id="IPR004626">
    <property type="entry name" value="RarD"/>
</dbReference>
<keyword evidence="3" id="KW-0813">Transport</keyword>
<keyword evidence="7 8" id="KW-0472">Membrane</keyword>
<evidence type="ECO:0000256" key="2">
    <source>
        <dbReference type="ARBA" id="ARBA00007362"/>
    </source>
</evidence>
<comment type="similarity">
    <text evidence="2">Belongs to the EamA transporter family.</text>
</comment>
<organism evidence="10 11">
    <name type="scientific">Zhihengliuella halotolerans</name>
    <dbReference type="NCBI Taxonomy" id="370736"/>
    <lineage>
        <taxon>Bacteria</taxon>
        <taxon>Bacillati</taxon>
        <taxon>Actinomycetota</taxon>
        <taxon>Actinomycetes</taxon>
        <taxon>Micrococcales</taxon>
        <taxon>Micrococcaceae</taxon>
        <taxon>Zhihengliuella</taxon>
    </lineage>
</organism>
<evidence type="ECO:0000259" key="9">
    <source>
        <dbReference type="Pfam" id="PF00892"/>
    </source>
</evidence>
<dbReference type="InterPro" id="IPR037185">
    <property type="entry name" value="EmrE-like"/>
</dbReference>
<feature type="transmembrane region" description="Helical" evidence="8">
    <location>
        <begin position="89"/>
        <end position="109"/>
    </location>
</feature>
<feature type="transmembrane region" description="Helical" evidence="8">
    <location>
        <begin position="264"/>
        <end position="283"/>
    </location>
</feature>
<feature type="transmembrane region" description="Helical" evidence="8">
    <location>
        <begin position="27"/>
        <end position="50"/>
    </location>
</feature>
<evidence type="ECO:0000256" key="5">
    <source>
        <dbReference type="ARBA" id="ARBA00022692"/>
    </source>
</evidence>
<evidence type="ECO:0000256" key="6">
    <source>
        <dbReference type="ARBA" id="ARBA00022989"/>
    </source>
</evidence>
<dbReference type="GO" id="GO:0005886">
    <property type="term" value="C:plasma membrane"/>
    <property type="evidence" value="ECO:0007669"/>
    <property type="project" value="UniProtKB-SubCell"/>
</dbReference>
<name>A0A4Q8A9D5_9MICC</name>
<feature type="transmembrane region" description="Helical" evidence="8">
    <location>
        <begin position="289"/>
        <end position="307"/>
    </location>
</feature>
<keyword evidence="4" id="KW-1003">Cell membrane</keyword>
<keyword evidence="11" id="KW-1185">Reference proteome</keyword>
<feature type="transmembrane region" description="Helical" evidence="8">
    <location>
        <begin position="232"/>
        <end position="252"/>
    </location>
</feature>